<comment type="caution">
    <text evidence="14">The sequence shown here is derived from an EMBL/GenBank/DDBJ whole genome shotgun (WGS) entry which is preliminary data.</text>
</comment>
<evidence type="ECO:0000256" key="4">
    <source>
        <dbReference type="ARBA" id="ARBA00022475"/>
    </source>
</evidence>
<dbReference type="PROSITE" id="PS50885">
    <property type="entry name" value="HAMP"/>
    <property type="match status" value="1"/>
</dbReference>
<proteinExistence type="predicted"/>
<dbReference type="InterPro" id="IPR010559">
    <property type="entry name" value="Sig_transdc_His_kin_internal"/>
</dbReference>
<evidence type="ECO:0000256" key="5">
    <source>
        <dbReference type="ARBA" id="ARBA00022553"/>
    </source>
</evidence>
<keyword evidence="9 11" id="KW-1133">Transmembrane helix</keyword>
<dbReference type="Pfam" id="PF02518">
    <property type="entry name" value="HATPase_c"/>
    <property type="match status" value="1"/>
</dbReference>
<evidence type="ECO:0000256" key="7">
    <source>
        <dbReference type="ARBA" id="ARBA00022692"/>
    </source>
</evidence>
<dbReference type="PROSITE" id="PS50109">
    <property type="entry name" value="HIS_KIN"/>
    <property type="match status" value="1"/>
</dbReference>
<gene>
    <name evidence="14" type="ORF">IAA97_07575</name>
</gene>
<name>A0A9D9H5P8_9SPIO</name>
<dbReference type="GO" id="GO:0000155">
    <property type="term" value="F:phosphorelay sensor kinase activity"/>
    <property type="evidence" value="ECO:0007669"/>
    <property type="project" value="InterPro"/>
</dbReference>
<evidence type="ECO:0000256" key="11">
    <source>
        <dbReference type="SAM" id="Phobius"/>
    </source>
</evidence>
<reference evidence="14" key="1">
    <citation type="submission" date="2020-10" db="EMBL/GenBank/DDBJ databases">
        <authorList>
            <person name="Gilroy R."/>
        </authorList>
    </citation>
    <scope>NUCLEOTIDE SEQUENCE</scope>
    <source>
        <strain evidence="14">7293</strain>
    </source>
</reference>
<feature type="transmembrane region" description="Helical" evidence="11">
    <location>
        <begin position="12"/>
        <end position="37"/>
    </location>
</feature>
<evidence type="ECO:0000313" key="14">
    <source>
        <dbReference type="EMBL" id="MBO8436819.1"/>
    </source>
</evidence>
<evidence type="ECO:0000256" key="3">
    <source>
        <dbReference type="ARBA" id="ARBA00012438"/>
    </source>
</evidence>
<dbReference type="InterPro" id="IPR050640">
    <property type="entry name" value="Bact_2-comp_sensor_kinase"/>
</dbReference>
<evidence type="ECO:0000256" key="9">
    <source>
        <dbReference type="ARBA" id="ARBA00022989"/>
    </source>
</evidence>
<dbReference type="SMART" id="SM00387">
    <property type="entry name" value="HATPase_c"/>
    <property type="match status" value="1"/>
</dbReference>
<comment type="catalytic activity">
    <reaction evidence="1">
        <text>ATP + protein L-histidine = ADP + protein N-phospho-L-histidine.</text>
        <dbReference type="EC" id="2.7.13.3"/>
    </reaction>
</comment>
<dbReference type="PANTHER" id="PTHR34220">
    <property type="entry name" value="SENSOR HISTIDINE KINASE YPDA"/>
    <property type="match status" value="1"/>
</dbReference>
<evidence type="ECO:0000256" key="6">
    <source>
        <dbReference type="ARBA" id="ARBA00022679"/>
    </source>
</evidence>
<keyword evidence="8 14" id="KW-0418">Kinase</keyword>
<keyword evidence="6" id="KW-0808">Transferase</keyword>
<feature type="domain" description="HAMP" evidence="13">
    <location>
        <begin position="307"/>
        <end position="359"/>
    </location>
</feature>
<dbReference type="SMART" id="SM00304">
    <property type="entry name" value="HAMP"/>
    <property type="match status" value="1"/>
</dbReference>
<evidence type="ECO:0000259" key="12">
    <source>
        <dbReference type="PROSITE" id="PS50109"/>
    </source>
</evidence>
<dbReference type="InterPro" id="IPR004358">
    <property type="entry name" value="Sig_transdc_His_kin-like_C"/>
</dbReference>
<dbReference type="EMBL" id="JADIMT010000090">
    <property type="protein sequence ID" value="MBO8436819.1"/>
    <property type="molecule type" value="Genomic_DNA"/>
</dbReference>
<protein>
    <recommendedName>
        <fullName evidence="3">histidine kinase</fullName>
        <ecNumber evidence="3">2.7.13.3</ecNumber>
    </recommendedName>
</protein>
<sequence length="586" mass="66115">MKREHRPLSIRTLIAISTTATISFFVLVVGLVVTILVSGAIEDNAMQSATEIVTQVNNNLSTYINDIIDVSDYIRELARTSSSLENDSIMTRLEALVSSRDDLVGISVFSTDGNMLISTRPAIYDSKDSIASELWFSRALGGEGDFFFTGPQRSSLGGNGYVISYSTTISYRAMSKAIPAVLLIELNFNAVAELLDSAHLSDTGYIYIISNDGDLVYHPKQRIMDDVLQHEDLESINEHVFGSYISTFEGRERLTIIQTVGHTRWRLVGIAFMDELLEPLKLFRITLVAIMFFSIIVLIITSSLIAMHITRPLRELETNMRRVRDGDFTFTAPHYGSKEVESLSRSFELMIIRIEELMDKVRTTEALKRQRELDALQAKINPHFLYNTLDSVVWMAESGDNQGVVKMVTALASLFRISIAKGHDIITLKEELSHVESYLDIQSMRYRDKFRFTIDLPKELENTPTIKLIIQPIVENSIYHGIKYLQEEGLIEIKVRAEGDNIEIIIHDNGIGMDEETKASLTKKNRDRKHLTDGNGIGIENIDERIKLSYGNEYGLKIESELDEGTTVTITIPHLEPIQPVVKKNI</sequence>
<dbReference type="SUPFAM" id="SSF55874">
    <property type="entry name" value="ATPase domain of HSP90 chaperone/DNA topoisomerase II/histidine kinase"/>
    <property type="match status" value="1"/>
</dbReference>
<dbReference type="Pfam" id="PF06580">
    <property type="entry name" value="His_kinase"/>
    <property type="match status" value="1"/>
</dbReference>
<dbReference type="InterPro" id="IPR033479">
    <property type="entry name" value="dCache_1"/>
</dbReference>
<dbReference type="Gene3D" id="6.10.340.10">
    <property type="match status" value="1"/>
</dbReference>
<accession>A0A9D9H5P8</accession>
<evidence type="ECO:0000256" key="10">
    <source>
        <dbReference type="ARBA" id="ARBA00023136"/>
    </source>
</evidence>
<keyword evidence="4" id="KW-1003">Cell membrane</keyword>
<dbReference type="PRINTS" id="PR00344">
    <property type="entry name" value="BCTRLSENSOR"/>
</dbReference>
<dbReference type="InterPro" id="IPR005467">
    <property type="entry name" value="His_kinase_dom"/>
</dbReference>
<dbReference type="Gene3D" id="3.30.450.20">
    <property type="entry name" value="PAS domain"/>
    <property type="match status" value="2"/>
</dbReference>
<dbReference type="Gene3D" id="3.30.565.10">
    <property type="entry name" value="Histidine kinase-like ATPase, C-terminal domain"/>
    <property type="match status" value="1"/>
</dbReference>
<dbReference type="PANTHER" id="PTHR34220:SF7">
    <property type="entry name" value="SENSOR HISTIDINE KINASE YPDA"/>
    <property type="match status" value="1"/>
</dbReference>
<evidence type="ECO:0000256" key="1">
    <source>
        <dbReference type="ARBA" id="ARBA00000085"/>
    </source>
</evidence>
<dbReference type="AlphaFoldDB" id="A0A9D9H5P8"/>
<dbReference type="InterPro" id="IPR036890">
    <property type="entry name" value="HATPase_C_sf"/>
</dbReference>
<keyword evidence="10 11" id="KW-0472">Membrane</keyword>
<dbReference type="GO" id="GO:0005886">
    <property type="term" value="C:plasma membrane"/>
    <property type="evidence" value="ECO:0007669"/>
    <property type="project" value="UniProtKB-SubCell"/>
</dbReference>
<dbReference type="InterPro" id="IPR003660">
    <property type="entry name" value="HAMP_dom"/>
</dbReference>
<dbReference type="CDD" id="cd12912">
    <property type="entry name" value="PDC2_MCP_like"/>
    <property type="match status" value="1"/>
</dbReference>
<dbReference type="Pfam" id="PF00672">
    <property type="entry name" value="HAMP"/>
    <property type="match status" value="1"/>
</dbReference>
<evidence type="ECO:0000256" key="8">
    <source>
        <dbReference type="ARBA" id="ARBA00022777"/>
    </source>
</evidence>
<keyword evidence="7 11" id="KW-0812">Transmembrane</keyword>
<dbReference type="InterPro" id="IPR003594">
    <property type="entry name" value="HATPase_dom"/>
</dbReference>
<dbReference type="SUPFAM" id="SSF158472">
    <property type="entry name" value="HAMP domain-like"/>
    <property type="match status" value="1"/>
</dbReference>
<keyword evidence="5" id="KW-0597">Phosphoprotein</keyword>
<feature type="transmembrane region" description="Helical" evidence="11">
    <location>
        <begin position="282"/>
        <end position="306"/>
    </location>
</feature>
<evidence type="ECO:0000313" key="15">
    <source>
        <dbReference type="Proteomes" id="UP000823615"/>
    </source>
</evidence>
<comment type="subcellular location">
    <subcellularLocation>
        <location evidence="2">Cell membrane</location>
        <topology evidence="2">Multi-pass membrane protein</topology>
    </subcellularLocation>
</comment>
<feature type="domain" description="Histidine kinase" evidence="12">
    <location>
        <begin position="470"/>
        <end position="576"/>
    </location>
</feature>
<reference evidence="14" key="2">
    <citation type="journal article" date="2021" name="PeerJ">
        <title>Extensive microbial diversity within the chicken gut microbiome revealed by metagenomics and culture.</title>
        <authorList>
            <person name="Gilroy R."/>
            <person name="Ravi A."/>
            <person name="Getino M."/>
            <person name="Pursley I."/>
            <person name="Horton D.L."/>
            <person name="Alikhan N.F."/>
            <person name="Baker D."/>
            <person name="Gharbi K."/>
            <person name="Hall N."/>
            <person name="Watson M."/>
            <person name="Adriaenssens E.M."/>
            <person name="Foster-Nyarko E."/>
            <person name="Jarju S."/>
            <person name="Secka A."/>
            <person name="Antonio M."/>
            <person name="Oren A."/>
            <person name="Chaudhuri R.R."/>
            <person name="La Ragione R."/>
            <person name="Hildebrand F."/>
            <person name="Pallen M.J."/>
        </authorList>
    </citation>
    <scope>NUCLEOTIDE SEQUENCE</scope>
    <source>
        <strain evidence="14">7293</strain>
    </source>
</reference>
<organism evidence="14 15">
    <name type="scientific">Candidatus Ornithospirochaeta stercoripullorum</name>
    <dbReference type="NCBI Taxonomy" id="2840899"/>
    <lineage>
        <taxon>Bacteria</taxon>
        <taxon>Pseudomonadati</taxon>
        <taxon>Spirochaetota</taxon>
        <taxon>Spirochaetia</taxon>
        <taxon>Spirochaetales</taxon>
        <taxon>Spirochaetaceae</taxon>
        <taxon>Spirochaetaceae incertae sedis</taxon>
        <taxon>Candidatus Ornithospirochaeta</taxon>
    </lineage>
</organism>
<dbReference type="Proteomes" id="UP000823615">
    <property type="component" value="Unassembled WGS sequence"/>
</dbReference>
<dbReference type="Pfam" id="PF02743">
    <property type="entry name" value="dCache_1"/>
    <property type="match status" value="1"/>
</dbReference>
<dbReference type="EC" id="2.7.13.3" evidence="3"/>
<dbReference type="CDD" id="cd06225">
    <property type="entry name" value="HAMP"/>
    <property type="match status" value="1"/>
</dbReference>
<evidence type="ECO:0000259" key="13">
    <source>
        <dbReference type="PROSITE" id="PS50885"/>
    </source>
</evidence>
<evidence type="ECO:0000256" key="2">
    <source>
        <dbReference type="ARBA" id="ARBA00004651"/>
    </source>
</evidence>